<dbReference type="PANTHER" id="PTHR39671">
    <property type="entry name" value="COMPLEX PROTEIN NUCLEASE, PUTATIVE KREPB1-RELATED-RELATED"/>
    <property type="match status" value="1"/>
</dbReference>
<dbReference type="Proteomes" id="UP000515908">
    <property type="component" value="Chromosome 03"/>
</dbReference>
<feature type="region of interest" description="Disordered" evidence="1">
    <location>
        <begin position="332"/>
        <end position="354"/>
    </location>
</feature>
<dbReference type="GO" id="GO:0004525">
    <property type="term" value="F:ribonuclease III activity"/>
    <property type="evidence" value="ECO:0007669"/>
    <property type="project" value="InterPro"/>
</dbReference>
<accession>A0A7G2C3C0</accession>
<dbReference type="VEuPathDB" id="TriTrypDB:ADEAN_000162400"/>
<feature type="region of interest" description="Disordered" evidence="1">
    <location>
        <begin position="424"/>
        <end position="449"/>
    </location>
</feature>
<evidence type="ECO:0000313" key="2">
    <source>
        <dbReference type="EMBL" id="CAD2214180.1"/>
    </source>
</evidence>
<evidence type="ECO:0000313" key="3">
    <source>
        <dbReference type="Proteomes" id="UP000515908"/>
    </source>
</evidence>
<dbReference type="SUPFAM" id="SSF69065">
    <property type="entry name" value="RNase III domain-like"/>
    <property type="match status" value="1"/>
</dbReference>
<sequence length="449" mass="49122">MLDAADKEVEKATTDTFYNSRDGVCALCGGPIAGTFSRHATFVEHRARVGIVKRSIALVDYFLIGSLSHVKTVPVPDFALCSPKQLNKLRNNVGYASKIDFVKGLVHYWWGLLDAKEGDCDFGRCASLSSTNSTHRLWRVQYLLRYLYHCGLLQGSLHISGGGPDGKSFSRSGAFECFELVGDHIIKSQVPDRLRTLFPPHLGGVVSDLLSIQQMLDSNNGLIDIYNYLNLNKIIGTTLPASKCKADVVEALFGELQCLLWSAENSRLGEEFPDVQFSGGLAATRALVEHTLNELTHVVVMWQIEATLHNVRMFIQNHAIETANRQNVLLSKGEKQSAAPRERSALPSPMGTLPVMTADSVQKKNVTAKRGAVAFRSYAVTTPVGNCHRALRQLSSAPCPLLPSLGEELLIPRDHLVTAKRVSWAPSSSGNAPPAARLSTPDFLPRGNH</sequence>
<organism evidence="2 3">
    <name type="scientific">Angomonas deanei</name>
    <dbReference type="NCBI Taxonomy" id="59799"/>
    <lineage>
        <taxon>Eukaryota</taxon>
        <taxon>Discoba</taxon>
        <taxon>Euglenozoa</taxon>
        <taxon>Kinetoplastea</taxon>
        <taxon>Metakinetoplastina</taxon>
        <taxon>Trypanosomatida</taxon>
        <taxon>Trypanosomatidae</taxon>
        <taxon>Strigomonadinae</taxon>
        <taxon>Angomonas</taxon>
    </lineage>
</organism>
<feature type="compositionally biased region" description="Basic and acidic residues" evidence="1">
    <location>
        <begin position="332"/>
        <end position="344"/>
    </location>
</feature>
<dbReference type="InterPro" id="IPR036389">
    <property type="entry name" value="RNase_III_sf"/>
</dbReference>
<dbReference type="EMBL" id="LR877147">
    <property type="protein sequence ID" value="CAD2214180.1"/>
    <property type="molecule type" value="Genomic_DNA"/>
</dbReference>
<keyword evidence="3" id="KW-1185">Reference proteome</keyword>
<evidence type="ECO:0000256" key="1">
    <source>
        <dbReference type="SAM" id="MobiDB-lite"/>
    </source>
</evidence>
<name>A0A7G2C3C0_9TRYP</name>
<dbReference type="PANTHER" id="PTHR39671:SF1">
    <property type="entry name" value="RNA EDITING COMPLEX PROTEIN MP67"/>
    <property type="match status" value="1"/>
</dbReference>
<feature type="compositionally biased region" description="Low complexity" evidence="1">
    <location>
        <begin position="424"/>
        <end position="436"/>
    </location>
</feature>
<dbReference type="AlphaFoldDB" id="A0A7G2C3C0"/>
<gene>
    <name evidence="2" type="ORF">ADEAN_000162400</name>
</gene>
<protein>
    <recommendedName>
        <fullName evidence="4">RNA editing complex protein MP67</fullName>
    </recommendedName>
</protein>
<dbReference type="CDD" id="cd23727">
    <property type="entry name" value="ZF_RNaseIII_KREN3"/>
    <property type="match status" value="1"/>
</dbReference>
<dbReference type="GO" id="GO:0006396">
    <property type="term" value="P:RNA processing"/>
    <property type="evidence" value="ECO:0007669"/>
    <property type="project" value="InterPro"/>
</dbReference>
<proteinExistence type="predicted"/>
<evidence type="ECO:0008006" key="4">
    <source>
        <dbReference type="Google" id="ProtNLM"/>
    </source>
</evidence>
<reference evidence="2 3" key="1">
    <citation type="submission" date="2020-08" db="EMBL/GenBank/DDBJ databases">
        <authorList>
            <person name="Newling K."/>
            <person name="Davey J."/>
            <person name="Forrester S."/>
        </authorList>
    </citation>
    <scope>NUCLEOTIDE SEQUENCE [LARGE SCALE GENOMIC DNA]</scope>
    <source>
        <strain evidence="3">Crithidia deanei Carvalho (ATCC PRA-265)</strain>
    </source>
</reference>